<evidence type="ECO:0000256" key="15">
    <source>
        <dbReference type="ARBA" id="ARBA00023004"/>
    </source>
</evidence>
<keyword evidence="15" id="KW-0408">Iron</keyword>
<evidence type="ECO:0000256" key="4">
    <source>
        <dbReference type="ARBA" id="ARBA00008501"/>
    </source>
</evidence>
<keyword evidence="18" id="KW-0325">Glycoprotein</keyword>
<evidence type="ECO:0000256" key="14">
    <source>
        <dbReference type="ARBA" id="ARBA00022989"/>
    </source>
</evidence>
<evidence type="ECO:0000256" key="17">
    <source>
        <dbReference type="ARBA" id="ARBA00023136"/>
    </source>
</evidence>
<dbReference type="CDD" id="cd08760">
    <property type="entry name" value="Cyt_b561_FRRS1_like"/>
    <property type="match status" value="1"/>
</dbReference>
<dbReference type="PANTHER" id="PTHR45828">
    <property type="entry name" value="CYTOCHROME B561/FERRIC REDUCTASE TRANSMEMBRANE"/>
    <property type="match status" value="1"/>
</dbReference>
<keyword evidence="7" id="KW-0964">Secreted</keyword>
<dbReference type="Pfam" id="PF03351">
    <property type="entry name" value="DOMON"/>
    <property type="match status" value="1"/>
</dbReference>
<proteinExistence type="inferred from homology"/>
<dbReference type="EMBL" id="VSWD01000007">
    <property type="protein sequence ID" value="KAK3098917.1"/>
    <property type="molecule type" value="Genomic_DNA"/>
</dbReference>
<dbReference type="PANTHER" id="PTHR45828:SF9">
    <property type="entry name" value="CELL WALL INTEGRITY AND STRESS RESPONSE COMPONENT 4-LIKE-RELATED"/>
    <property type="match status" value="1"/>
</dbReference>
<feature type="region of interest" description="Disordered" evidence="19">
    <location>
        <begin position="482"/>
        <end position="513"/>
    </location>
</feature>
<comment type="subcellular location">
    <subcellularLocation>
        <location evidence="2">Membrane</location>
        <topology evidence="2">Multi-pass membrane protein</topology>
    </subcellularLocation>
    <subcellularLocation>
        <location evidence="3">Secreted</location>
    </subcellularLocation>
</comment>
<feature type="transmembrane region" description="Helical" evidence="20">
    <location>
        <begin position="386"/>
        <end position="407"/>
    </location>
</feature>
<keyword evidence="8" id="KW-0929">Antimicrobial</keyword>
<dbReference type="InterPro" id="IPR002861">
    <property type="entry name" value="Reeler_dom"/>
</dbReference>
<evidence type="ECO:0000256" key="18">
    <source>
        <dbReference type="ARBA" id="ARBA00023180"/>
    </source>
</evidence>
<dbReference type="Pfam" id="PF02014">
    <property type="entry name" value="Reeler"/>
    <property type="match status" value="1"/>
</dbReference>
<evidence type="ECO:0000259" key="21">
    <source>
        <dbReference type="PROSITE" id="PS50836"/>
    </source>
</evidence>
<dbReference type="PROSITE" id="PS50836">
    <property type="entry name" value="DOMON"/>
    <property type="match status" value="1"/>
</dbReference>
<dbReference type="InterPro" id="IPR051237">
    <property type="entry name" value="Ferric-chelate_Red/DefProt"/>
</dbReference>
<dbReference type="AlphaFoldDB" id="A0AA88YGE3"/>
<evidence type="ECO:0000256" key="20">
    <source>
        <dbReference type="SAM" id="Phobius"/>
    </source>
</evidence>
<evidence type="ECO:0000256" key="2">
    <source>
        <dbReference type="ARBA" id="ARBA00004141"/>
    </source>
</evidence>
<feature type="domain" description="DOMON" evidence="21">
    <location>
        <begin position="178"/>
        <end position="296"/>
    </location>
</feature>
<dbReference type="Gene3D" id="1.20.120.1770">
    <property type="match status" value="1"/>
</dbReference>
<dbReference type="InterPro" id="IPR042307">
    <property type="entry name" value="Reeler_sf"/>
</dbReference>
<evidence type="ECO:0000256" key="13">
    <source>
        <dbReference type="ARBA" id="ARBA00022982"/>
    </source>
</evidence>
<evidence type="ECO:0000256" key="7">
    <source>
        <dbReference type="ARBA" id="ARBA00022525"/>
    </source>
</evidence>
<dbReference type="SMART" id="SM00665">
    <property type="entry name" value="B561"/>
    <property type="match status" value="1"/>
</dbReference>
<dbReference type="SMART" id="SM00664">
    <property type="entry name" value="DoH"/>
    <property type="match status" value="1"/>
</dbReference>
<feature type="transmembrane region" description="Helical" evidence="20">
    <location>
        <begin position="419"/>
        <end position="438"/>
    </location>
</feature>
<dbReference type="GO" id="GO:0042742">
    <property type="term" value="P:defense response to bacterium"/>
    <property type="evidence" value="ECO:0007669"/>
    <property type="project" value="UniProtKB-KW"/>
</dbReference>
<keyword evidence="23" id="KW-1185">Reference proteome</keyword>
<evidence type="ECO:0000256" key="12">
    <source>
        <dbReference type="ARBA" id="ARBA00022859"/>
    </source>
</evidence>
<keyword evidence="6" id="KW-0813">Transport</keyword>
<protein>
    <recommendedName>
        <fullName evidence="21">DOMON domain-containing protein</fullName>
    </recommendedName>
</protein>
<evidence type="ECO:0000256" key="3">
    <source>
        <dbReference type="ARBA" id="ARBA00004613"/>
    </source>
</evidence>
<evidence type="ECO:0000256" key="9">
    <source>
        <dbReference type="ARBA" id="ARBA00022588"/>
    </source>
</evidence>
<accession>A0AA88YGE3</accession>
<keyword evidence="14 20" id="KW-1133">Transmembrane helix</keyword>
<organism evidence="22 23">
    <name type="scientific">Pinctada imbricata</name>
    <name type="common">Atlantic pearl-oyster</name>
    <name type="synonym">Pinctada martensii</name>
    <dbReference type="NCBI Taxonomy" id="66713"/>
    <lineage>
        <taxon>Eukaryota</taxon>
        <taxon>Metazoa</taxon>
        <taxon>Spiralia</taxon>
        <taxon>Lophotrochozoa</taxon>
        <taxon>Mollusca</taxon>
        <taxon>Bivalvia</taxon>
        <taxon>Autobranchia</taxon>
        <taxon>Pteriomorphia</taxon>
        <taxon>Pterioida</taxon>
        <taxon>Pterioidea</taxon>
        <taxon>Pteriidae</taxon>
        <taxon>Pinctada</taxon>
    </lineage>
</organism>
<evidence type="ECO:0000256" key="19">
    <source>
        <dbReference type="SAM" id="MobiDB-lite"/>
    </source>
</evidence>
<evidence type="ECO:0000256" key="1">
    <source>
        <dbReference type="ARBA" id="ARBA00001970"/>
    </source>
</evidence>
<dbReference type="InterPro" id="IPR005018">
    <property type="entry name" value="DOMON_domain"/>
</dbReference>
<comment type="caution">
    <text evidence="22">The sequence shown here is derived from an EMBL/GenBank/DDBJ whole genome shotgun (WGS) entry which is preliminary data.</text>
</comment>
<feature type="region of interest" description="Disordered" evidence="19">
    <location>
        <begin position="50"/>
        <end position="76"/>
    </location>
</feature>
<comment type="cofactor">
    <cofactor evidence="1">
        <name>heme b</name>
        <dbReference type="ChEBI" id="CHEBI:60344"/>
    </cofactor>
</comment>
<keyword evidence="9" id="KW-0399">Innate immunity</keyword>
<evidence type="ECO:0000256" key="10">
    <source>
        <dbReference type="ARBA" id="ARBA00022692"/>
    </source>
</evidence>
<keyword evidence="17 20" id="KW-0472">Membrane</keyword>
<evidence type="ECO:0000313" key="23">
    <source>
        <dbReference type="Proteomes" id="UP001186944"/>
    </source>
</evidence>
<dbReference type="Proteomes" id="UP001186944">
    <property type="component" value="Unassembled WGS sequence"/>
</dbReference>
<keyword evidence="10 20" id="KW-0812">Transmembrane</keyword>
<comment type="similarity">
    <text evidence="4">Belongs to the insect defense protein family.</text>
</comment>
<keyword evidence="13" id="KW-0249">Electron transport</keyword>
<name>A0AA88YGE3_PINIB</name>
<evidence type="ECO:0000256" key="8">
    <source>
        <dbReference type="ARBA" id="ARBA00022529"/>
    </source>
</evidence>
<evidence type="ECO:0000256" key="11">
    <source>
        <dbReference type="ARBA" id="ARBA00022729"/>
    </source>
</evidence>
<keyword evidence="16" id="KW-0044">Antibiotic</keyword>
<evidence type="ECO:0000256" key="5">
    <source>
        <dbReference type="ARBA" id="ARBA00009195"/>
    </source>
</evidence>
<evidence type="ECO:0000256" key="6">
    <source>
        <dbReference type="ARBA" id="ARBA00022448"/>
    </source>
</evidence>
<dbReference type="GO" id="GO:0016020">
    <property type="term" value="C:membrane"/>
    <property type="evidence" value="ECO:0007669"/>
    <property type="project" value="UniProtKB-SubCell"/>
</dbReference>
<keyword evidence="11" id="KW-0732">Signal</keyword>
<dbReference type="InterPro" id="IPR006593">
    <property type="entry name" value="Cyt_b561/ferric_Rdtase_TM"/>
</dbReference>
<gene>
    <name evidence="22" type="ORF">FSP39_024269</name>
</gene>
<sequence length="513" mass="56579">MGENHSQNPSREACGTGDPGDYMNFIKLWKEIPLVLRILLVLTLIHTSEEYPSGAPSTACADMLPQHDAKPQSSPAPYRIQVSSESLTFDDNLTVNVSAVNGTFKGFLVRAVEASLTGPDYVVGSFVPLSQDSKLTCNNQDEPITTSLPPSSSVTPATSPQCQKGRGCFKAGCSDGVCDAVVMWNRKGDFVFFDIISRNQVGQNRWKAIGFSKTGKMADTSVIMCLFGTQVTAEIGYNDHYNFEVVKEDSGCLTSISGRNEDGLETCSFRRRINSTTSPDKIFTLYEKYYLLLGTGKIEGGSLMVLAWIFCSSLGIVVARYCKDEWPNSKPWGIKMWFHIDVPSDIAYSAKHPILGITVMALTVINPVMAFLRVDANHPNRPIFNWAHRIVGTSAHIIAAVTVFFGLNLPKSNTPTTASYVMLGYAVTYVLIEIIFWLHSSCSTSAADDDETLQPLLASSLEISTGKRKVDKDGISNNTLLQHLQKTPKHPKENTADTHRMRRKRDKEHQLTS</sequence>
<dbReference type="Gene3D" id="2.60.40.4060">
    <property type="entry name" value="Reeler domain"/>
    <property type="match status" value="1"/>
</dbReference>
<keyword evidence="12" id="KW-0391">Immunity</keyword>
<feature type="compositionally biased region" description="Basic and acidic residues" evidence="19">
    <location>
        <begin position="490"/>
        <end position="499"/>
    </location>
</feature>
<evidence type="ECO:0000256" key="16">
    <source>
        <dbReference type="ARBA" id="ARBA00023022"/>
    </source>
</evidence>
<dbReference type="GO" id="GO:0045087">
    <property type="term" value="P:innate immune response"/>
    <property type="evidence" value="ECO:0007669"/>
    <property type="project" value="UniProtKB-KW"/>
</dbReference>
<feature type="transmembrane region" description="Helical" evidence="20">
    <location>
        <begin position="303"/>
        <end position="322"/>
    </location>
</feature>
<reference evidence="22" key="1">
    <citation type="submission" date="2019-08" db="EMBL/GenBank/DDBJ databases">
        <title>The improved chromosome-level genome for the pearl oyster Pinctada fucata martensii using PacBio sequencing and Hi-C.</title>
        <authorList>
            <person name="Zheng Z."/>
        </authorList>
    </citation>
    <scope>NUCLEOTIDE SEQUENCE</scope>
    <source>
        <strain evidence="22">ZZ-2019</strain>
        <tissue evidence="22">Adductor muscle</tissue>
    </source>
</reference>
<evidence type="ECO:0000313" key="22">
    <source>
        <dbReference type="EMBL" id="KAK3098917.1"/>
    </source>
</evidence>
<dbReference type="GO" id="GO:0005576">
    <property type="term" value="C:extracellular region"/>
    <property type="evidence" value="ECO:0007669"/>
    <property type="project" value="UniProtKB-SubCell"/>
</dbReference>
<comment type="similarity">
    <text evidence="5">Belongs to the FRRS1 family.</text>
</comment>
<feature type="transmembrane region" description="Helical" evidence="20">
    <location>
        <begin position="354"/>
        <end position="374"/>
    </location>
</feature>